<evidence type="ECO:0000313" key="2">
    <source>
        <dbReference type="Proteomes" id="UP001162992"/>
    </source>
</evidence>
<evidence type="ECO:0000313" key="1">
    <source>
        <dbReference type="EMBL" id="KAJ7548572.1"/>
    </source>
</evidence>
<name>A0ACC2D2W7_DIPCM</name>
<protein>
    <submittedName>
        <fullName evidence="1">Uncharacterized protein</fullName>
    </submittedName>
</protein>
<organism evidence="1 2">
    <name type="scientific">Diphasiastrum complanatum</name>
    <name type="common">Issler's clubmoss</name>
    <name type="synonym">Lycopodium complanatum</name>
    <dbReference type="NCBI Taxonomy" id="34168"/>
    <lineage>
        <taxon>Eukaryota</taxon>
        <taxon>Viridiplantae</taxon>
        <taxon>Streptophyta</taxon>
        <taxon>Embryophyta</taxon>
        <taxon>Tracheophyta</taxon>
        <taxon>Lycopodiopsida</taxon>
        <taxon>Lycopodiales</taxon>
        <taxon>Lycopodiaceae</taxon>
        <taxon>Lycopodioideae</taxon>
        <taxon>Diphasiastrum</taxon>
    </lineage>
</organism>
<reference evidence="2" key="1">
    <citation type="journal article" date="2024" name="Proc. Natl. Acad. Sci. U.S.A.">
        <title>Extraordinary preservation of gene collinearity over three hundred million years revealed in homosporous lycophytes.</title>
        <authorList>
            <person name="Li C."/>
            <person name="Wickell D."/>
            <person name="Kuo L.Y."/>
            <person name="Chen X."/>
            <person name="Nie B."/>
            <person name="Liao X."/>
            <person name="Peng D."/>
            <person name="Ji J."/>
            <person name="Jenkins J."/>
            <person name="Williams M."/>
            <person name="Shu S."/>
            <person name="Plott C."/>
            <person name="Barry K."/>
            <person name="Rajasekar S."/>
            <person name="Grimwood J."/>
            <person name="Han X."/>
            <person name="Sun S."/>
            <person name="Hou Z."/>
            <person name="He W."/>
            <person name="Dai G."/>
            <person name="Sun C."/>
            <person name="Schmutz J."/>
            <person name="Leebens-Mack J.H."/>
            <person name="Li F.W."/>
            <person name="Wang L."/>
        </authorList>
    </citation>
    <scope>NUCLEOTIDE SEQUENCE [LARGE SCALE GENOMIC DNA]</scope>
    <source>
        <strain evidence="2">cv. PW_Plant_1</strain>
    </source>
</reference>
<dbReference type="EMBL" id="CM055098">
    <property type="protein sequence ID" value="KAJ7548572.1"/>
    <property type="molecule type" value="Genomic_DNA"/>
</dbReference>
<comment type="caution">
    <text evidence="1">The sequence shown here is derived from an EMBL/GenBank/DDBJ whole genome shotgun (WGS) entry which is preliminary data.</text>
</comment>
<keyword evidence="2" id="KW-1185">Reference proteome</keyword>
<proteinExistence type="predicted"/>
<accession>A0ACC2D2W7</accession>
<dbReference type="Proteomes" id="UP001162992">
    <property type="component" value="Chromosome 7"/>
</dbReference>
<sequence>MQHFLERWSNLSPFSSDCKIYHVSIEEASPLRPSNADATTRQKASPFKTSYLNAISIVIGVIIIGLSVALVFHLLATWSENHEPERKSDHFHDQFLELGCNWTASHHLRELTREPHVAGTGENFVTAEYVHSVFEKYGLPAHYVDYNVLLSYPVHRSLSLDLPNGSTIEFSLQEAAFDGDPYSKNKKVIPSFLAYSPSGNVSAEVVYANYGREKDFDKLKEIGIEVKGAIVIARYGGIYRGDVVLNSAKAGAVATIIYSDPEEYAANGTQGFYPDSQWLPPSGLQRGSIYEGIGDPLTPGWPSTARAERLPVSDPAAQLPKIPALPISAQDAKSILLALGGPQVPYEWQGSLDLPSYRIGRGPGKLHLSYTENQTVLPIRDVFAVIKGSEEPDRYVILGNHRDAWTFGAVDPNSGTASLLELSQRLSKLLKCGWRPRRTIVLCNWDAEEYGLIGSTEWVEENADLLGARAVAYVNVDCAVAGPGFFASATPQLDSLLKEVTKKVNDPDAAKATIYDSWIAASADTSPIIDRLGGGGSDYAAFIQHAGVPAIDFGFGGDYPVYHSLYDNYNWMEKFGDPLFHRHVAISSVWGLVALHLADDDVLPFDYLNYAHELQKYMKTVEAELRTANAPNYVAVEPLDSAIAQLLDAANDISFEKEVALCKTEPKKECAFHGPQKKRSLNDRLMLAERAFLDSDGLPGRSWYKHLVYGPTRNDNYGTTAFPGILDSIANVGGGSAQKWAIVQHEIWRVARVIKRVAVALQGDLT</sequence>
<gene>
    <name evidence="1" type="ORF">O6H91_07G017500</name>
</gene>